<dbReference type="Pfam" id="PF25023">
    <property type="entry name" value="TEN_YD-shell"/>
    <property type="match status" value="2"/>
</dbReference>
<evidence type="ECO:0000259" key="11">
    <source>
        <dbReference type="Pfam" id="PF25023"/>
    </source>
</evidence>
<proteinExistence type="inferred from homology"/>
<dbReference type="PANTHER" id="PTHR43806:SF11">
    <property type="entry name" value="CEREVISIN-RELATED"/>
    <property type="match status" value="1"/>
</dbReference>
<feature type="domain" description="Teneurin-like YD-shell" evidence="11">
    <location>
        <begin position="1689"/>
        <end position="1996"/>
    </location>
</feature>
<feature type="signal peptide" evidence="9">
    <location>
        <begin position="1"/>
        <end position="25"/>
    </location>
</feature>
<dbReference type="PROSITE" id="PS00136">
    <property type="entry name" value="SUBTILASE_ASP"/>
    <property type="match status" value="1"/>
</dbReference>
<feature type="domain" description="Teneurin-like YD-shell" evidence="11">
    <location>
        <begin position="1517"/>
        <end position="1676"/>
    </location>
</feature>
<keyword evidence="3" id="KW-0479">Metal-binding</keyword>
<feature type="active site" description="Charge relay system" evidence="7">
    <location>
        <position position="333"/>
    </location>
</feature>
<comment type="similarity">
    <text evidence="1 7 8">Belongs to the peptidase S8 family.</text>
</comment>
<gene>
    <name evidence="12" type="ORF">B5M42_12585</name>
</gene>
<dbReference type="PRINTS" id="PR00723">
    <property type="entry name" value="SUBTILISIN"/>
</dbReference>
<keyword evidence="2 7" id="KW-0645">Protease</keyword>
<dbReference type="PROSITE" id="PS51892">
    <property type="entry name" value="SUBTILASE"/>
    <property type="match status" value="1"/>
</dbReference>
<keyword evidence="6 7" id="KW-0720">Serine protease</keyword>
<dbReference type="GO" id="GO:0046872">
    <property type="term" value="F:metal ion binding"/>
    <property type="evidence" value="ECO:0007669"/>
    <property type="project" value="UniProtKB-KW"/>
</dbReference>
<evidence type="ECO:0000256" key="2">
    <source>
        <dbReference type="ARBA" id="ARBA00022670"/>
    </source>
</evidence>
<dbReference type="RefSeq" id="WP_134753328.1">
    <property type="nucleotide sequence ID" value="NZ_MYFO02000002.1"/>
</dbReference>
<feature type="domain" description="Peptidase S8/S53" evidence="10">
    <location>
        <begin position="140"/>
        <end position="378"/>
    </location>
</feature>
<dbReference type="InterPro" id="IPR034202">
    <property type="entry name" value="Subtilisin_Carlsberg-like"/>
</dbReference>
<evidence type="ECO:0000256" key="8">
    <source>
        <dbReference type="RuleBase" id="RU003355"/>
    </source>
</evidence>
<evidence type="ECO:0000313" key="12">
    <source>
        <dbReference type="EMBL" id="TFE87279.1"/>
    </source>
</evidence>
<evidence type="ECO:0000256" key="3">
    <source>
        <dbReference type="ARBA" id="ARBA00022723"/>
    </source>
</evidence>
<dbReference type="PANTHER" id="PTHR43806">
    <property type="entry name" value="PEPTIDASE S8"/>
    <property type="match status" value="1"/>
</dbReference>
<dbReference type="InterPro" id="IPR022385">
    <property type="entry name" value="Rhs_assc_core"/>
</dbReference>
<evidence type="ECO:0000259" key="10">
    <source>
        <dbReference type="Pfam" id="PF00082"/>
    </source>
</evidence>
<accession>A0A4Y8Q0V9</accession>
<keyword evidence="9" id="KW-0732">Signal</keyword>
<keyword evidence="5 7" id="KW-0378">Hydrolase</keyword>
<dbReference type="NCBIfam" id="TIGR01643">
    <property type="entry name" value="YD_repeat_2x"/>
    <property type="match status" value="1"/>
</dbReference>
<evidence type="ECO:0000256" key="9">
    <source>
        <dbReference type="SAM" id="SignalP"/>
    </source>
</evidence>
<feature type="chain" id="PRO_5021372982" evidence="9">
    <location>
        <begin position="26"/>
        <end position="2243"/>
    </location>
</feature>
<dbReference type="SUPFAM" id="SSF52743">
    <property type="entry name" value="Subtilisin-like"/>
    <property type="match status" value="1"/>
</dbReference>
<dbReference type="Gene3D" id="3.40.50.200">
    <property type="entry name" value="Peptidase S8/S53 domain"/>
    <property type="match status" value="1"/>
</dbReference>
<dbReference type="InterPro" id="IPR037045">
    <property type="entry name" value="S8pro/Inhibitor_I9_sf"/>
</dbReference>
<dbReference type="OrthoDB" id="41445at2"/>
<evidence type="ECO:0000256" key="4">
    <source>
        <dbReference type="ARBA" id="ARBA00022737"/>
    </source>
</evidence>
<feature type="active site" description="Charge relay system" evidence="7">
    <location>
        <position position="180"/>
    </location>
</feature>
<dbReference type="NCBIfam" id="TIGR03696">
    <property type="entry name" value="Rhs_assc_core"/>
    <property type="match status" value="1"/>
</dbReference>
<dbReference type="InterPro" id="IPR056823">
    <property type="entry name" value="TEN-like_YD-shell"/>
</dbReference>
<reference evidence="12 13" key="1">
    <citation type="submission" date="2017-03" db="EMBL/GenBank/DDBJ databases">
        <title>Isolation of Levoglucosan Utilizing Bacteria.</title>
        <authorList>
            <person name="Arya A.S."/>
        </authorList>
    </citation>
    <scope>NUCLEOTIDE SEQUENCE [LARGE SCALE GENOMIC DNA]</scope>
    <source>
        <strain evidence="12 13">MEC069</strain>
    </source>
</reference>
<dbReference type="GO" id="GO:0004252">
    <property type="term" value="F:serine-type endopeptidase activity"/>
    <property type="evidence" value="ECO:0007669"/>
    <property type="project" value="UniProtKB-UniRule"/>
</dbReference>
<keyword evidence="13" id="KW-1185">Reference proteome</keyword>
<dbReference type="InterPro" id="IPR050131">
    <property type="entry name" value="Peptidase_S8_subtilisin-like"/>
</dbReference>
<evidence type="ECO:0000313" key="13">
    <source>
        <dbReference type="Proteomes" id="UP000298246"/>
    </source>
</evidence>
<dbReference type="EMBL" id="MYFO01000014">
    <property type="protein sequence ID" value="TFE87279.1"/>
    <property type="molecule type" value="Genomic_DNA"/>
</dbReference>
<dbReference type="InterPro" id="IPR006530">
    <property type="entry name" value="YD"/>
</dbReference>
<comment type="caution">
    <text evidence="12">The sequence shown here is derived from an EMBL/GenBank/DDBJ whole genome shotgun (WGS) entry which is preliminary data.</text>
</comment>
<dbReference type="InterPro" id="IPR023828">
    <property type="entry name" value="Peptidase_S8_Ser-AS"/>
</dbReference>
<evidence type="ECO:0000256" key="5">
    <source>
        <dbReference type="ARBA" id="ARBA00022801"/>
    </source>
</evidence>
<evidence type="ECO:0000256" key="6">
    <source>
        <dbReference type="ARBA" id="ARBA00022825"/>
    </source>
</evidence>
<dbReference type="Pfam" id="PF05593">
    <property type="entry name" value="RHS_repeat"/>
    <property type="match status" value="1"/>
</dbReference>
<dbReference type="InterPro" id="IPR015500">
    <property type="entry name" value="Peptidase_S8_subtilisin-rel"/>
</dbReference>
<sequence>MFRKTTSMLVSLTLLSGFILPTSQAAQARIDASADSSVSSAVYGAEASGDSSVNTYIIKFKDEDQGKKSLQKSKKTIRKQFKHAQALTATLTAKEAAQLQADGNVQFVEPDAPIRKAAEQVMPNLTQIHVPEVQATGNLGSGVSIALLDTGVDTNSAELHIAGGVSFVPSEPTMEDWNGHGTGTAGVIGALKDNSGLLGIAPEASLYEIKVMDRNGQGTYSQVIEGIEWAIDHHIDIVSMSFTGSVYSQALKDAMQAAHDNGILLIAATGNDGAKNVEYPAKFPSVIGVGAVDGNNQIAPFSNTGKELQIVAPGVNIPSLGLHDTHVTMSGTSLAAPHVAGVAALIKASHPAYTNVDLRGALLGSATPLSDQSVYGNGLVNALAAFDSQSQGDGNKQQVNVSSLKKETLDQIKKQYSTKMLQIAAYFEPELTSLLTSDQLAEMLSWSEVDVETRIDGLTKVEQNWLRKLTPVDMVWQEDRKKPKKKAAVSPNASIQAASGFSFTEKNNPYTYKSDTDGAVDTMYRTANQKDVDVYLSGKHGLDVSLIRSYNSLAAKMAAPNYTQGTGCPTGSTINSSDYGPSQVSDCMQNALAAPGLLSAANPNYIAVGWSLNLPTMDQGVKTDFISANPVYVGTGKLNPTKVYYNRTYGDSNSYTYVEFILDDGSRYQFRNTSTSPYNYPYANVTYTKATDGTYYLKIDDGKLVYHFDATGRILDKKNFLGDQVLYAYSTNAVTITDTVGRTIQINNNGTRITSVSWKDNPTTFTRQIIYNTASNSYTFGGKDPNAAFGGTYDQLNSVQDETGHILKSYTYFQPSVTNHADYNFEDDYQYDQTNISGIPNPTLDIVSGSDPAESSLVANRDLATYSELPYLLLNAAIDDTGMTVQYQYDSYNPNWYTGTNYFSREASRHTVRLYLDPYMLTYIGYVPVRNVYFKYTNASGQQKVLTRTYMEMGGKPFSEIWGRPRQGGDYGNFRLSYASYRGGDQPKVATVTALGDYTEMKFYTYSALDREKYNLVHIMDSSSTASYDINEVRGSYRYTYSPKEETGFQFDPGMTKPYLVKTYDSGNPNDPKLSDSGLMNFLNTGNSRSYPSYYASYATLHKNEYDSYGYVTYDEDSYGNKTNTTYGGPYHMISNMKRTAADGLTSYQEATAYNPDGTIASITRTSTYPDPLYPTDPTKLKTDTIVVAYTSYDAVNKVPTHRRETGSGNQFSLYPITTDVDMAYDAKGFHVTTETTQITLKTGQSPTSVTLTHLYDGQDRPISTTFPDGSKAQYTYDNKDRMLTETYTPPTSNPGAAKTDSYSYDDPNRTITKTLADGEKDIIVYTPYGNVDKQQKQVGSSVVTTLVNQTNNAGNIIKEIDPFGDPAQKTTYTYANNGKVRTVTNALGETTTYSYANAAYFTSGSSTRLQDTVKAVTADGKQTWSYYDREGRLIQTDENGALFRTTTYQYTPLGQLSMQSIASGSSVETTRYGYGGMGHLIYIQDAMNQTYQYVYNRLDQMNAYYVNGSAQPQKTQTYNEVGWLLTQTNAANLSESFAYKTTGALESHTDKDGQMHVFSYTPYNQQSRVSIQKPAGTELYWQTNNYDPNTGLLLGTANSENETQTYHYDMWKRMDWQQVAGKTYSFGYDANDRLQTLTYPDSKQISYTYDNLNRMSSVSYPGMGTVNYSYTLAANQDTYTVSYPNGLSQKKQSDNFGQLTAVGHYNNSPTANWSEGFGYDKFGNILSINRNGSANSFTYDALNRVSSETTQGGSKSYSYDSLGNLQSVGIAGTSYVNTYDNANRISGYTQPGNVSTYSYDNRGNRLTKLQSGLTSSYSYNAVNELKTFADNSGTTASYSYYADGSRATKTVNGNVTRFVYYNGHPIEELSASGTTKSRNIWGNELIYRDNAGTDGKTGYYWYNGHGDVVKVTDASGSTLNSYDYDIWGNSIGKSETMLNPFRYAGQMQDDETGLIYLTARYYDPANQRFLTEDAYAGDLKTPLSLNQFTYAFNNPLTNGDPTGHYCEATVNGVHYSHPGACNDGKDGTARESGPGYTPDYLYYTTHPGSFNAPVKVETPPVVAGNRSFTVDNATGLQKDSVKVDQTAKVTITVAGTAGTNVTVKADGKVSVETPGGGKVDVSVQGGIVQAAKSGSVVYKQDISQAVEVSNIKMENKVHVIKPTARADGYVTLITTDTIFTMNMSNIIGVDAAEVKLKFTITSEISYSKEDADVIGALLLSSVGVGILKYVPKIPLWGQPSVI</sequence>
<keyword evidence="4" id="KW-0677">Repeat</keyword>
<evidence type="ECO:0000256" key="1">
    <source>
        <dbReference type="ARBA" id="ARBA00011073"/>
    </source>
</evidence>
<dbReference type="PROSITE" id="PS00138">
    <property type="entry name" value="SUBTILASE_SER"/>
    <property type="match status" value="1"/>
</dbReference>
<dbReference type="InterPro" id="IPR023827">
    <property type="entry name" value="Peptidase_S8_Asp-AS"/>
</dbReference>
<dbReference type="Gene3D" id="2.180.10.10">
    <property type="entry name" value="RHS repeat-associated core"/>
    <property type="match status" value="3"/>
</dbReference>
<name>A0A4Y8Q0V9_9BACL</name>
<dbReference type="CDD" id="cd07477">
    <property type="entry name" value="Peptidases_S8_Subtilisin_subset"/>
    <property type="match status" value="1"/>
</dbReference>
<dbReference type="Proteomes" id="UP000298246">
    <property type="component" value="Unassembled WGS sequence"/>
</dbReference>
<dbReference type="GO" id="GO:0006508">
    <property type="term" value="P:proteolysis"/>
    <property type="evidence" value="ECO:0007669"/>
    <property type="project" value="UniProtKB-KW"/>
</dbReference>
<protein>
    <submittedName>
        <fullName evidence="12">Uncharacterized protein</fullName>
    </submittedName>
</protein>
<dbReference type="Gene3D" id="3.30.70.80">
    <property type="entry name" value="Peptidase S8 propeptide/proteinase inhibitor I9"/>
    <property type="match status" value="1"/>
</dbReference>
<dbReference type="Pfam" id="PF00082">
    <property type="entry name" value="Peptidase_S8"/>
    <property type="match status" value="1"/>
</dbReference>
<feature type="active site" description="Charge relay system" evidence="7">
    <location>
        <position position="149"/>
    </location>
</feature>
<dbReference type="InterPro" id="IPR036852">
    <property type="entry name" value="Peptidase_S8/S53_dom_sf"/>
</dbReference>
<dbReference type="InterPro" id="IPR000209">
    <property type="entry name" value="Peptidase_S8/S53_dom"/>
</dbReference>
<dbReference type="SUPFAM" id="SSF54897">
    <property type="entry name" value="Protease propeptides/inhibitors"/>
    <property type="match status" value="1"/>
</dbReference>
<dbReference type="InterPro" id="IPR031325">
    <property type="entry name" value="RHS_repeat"/>
</dbReference>
<evidence type="ECO:0000256" key="7">
    <source>
        <dbReference type="PROSITE-ProRule" id="PRU01240"/>
    </source>
</evidence>
<organism evidence="12 13">
    <name type="scientific">Paenibacillus athensensis</name>
    <dbReference type="NCBI Taxonomy" id="1967502"/>
    <lineage>
        <taxon>Bacteria</taxon>
        <taxon>Bacillati</taxon>
        <taxon>Bacillota</taxon>
        <taxon>Bacilli</taxon>
        <taxon>Bacillales</taxon>
        <taxon>Paenibacillaceae</taxon>
        <taxon>Paenibacillus</taxon>
    </lineage>
</organism>